<protein>
    <submittedName>
        <fullName evidence="1">Uncharacterized protein</fullName>
    </submittedName>
</protein>
<feature type="non-terminal residue" evidence="1">
    <location>
        <position position="75"/>
    </location>
</feature>
<accession>A0ABS0QUB0</accession>
<reference evidence="1 2" key="1">
    <citation type="submission" date="2020-12" db="EMBL/GenBank/DDBJ databases">
        <title>Genomic analysis of Staphylococcus felis from a cat with skin infection.</title>
        <authorList>
            <person name="Aslantas O."/>
            <person name="Keskin O."/>
            <person name="Buyukaltay K."/>
            <person name="Gullu Yucetepe A."/>
        </authorList>
    </citation>
    <scope>NUCLEOTIDE SEQUENCE [LARGE SCALE GENOMIC DNA]</scope>
    <source>
        <strain evidence="1 2">HARRANVET</strain>
    </source>
</reference>
<evidence type="ECO:0000313" key="2">
    <source>
        <dbReference type="Proteomes" id="UP000597038"/>
    </source>
</evidence>
<dbReference type="Proteomes" id="UP000597038">
    <property type="component" value="Unassembled WGS sequence"/>
</dbReference>
<gene>
    <name evidence="1" type="ORF">I9026_13270</name>
</gene>
<keyword evidence="2" id="KW-1185">Reference proteome</keyword>
<proteinExistence type="predicted"/>
<feature type="non-terminal residue" evidence="1">
    <location>
        <position position="1"/>
    </location>
</feature>
<name>A0ABS0QUB0_9STAP</name>
<comment type="caution">
    <text evidence="1">The sequence shown here is derived from an EMBL/GenBank/DDBJ whole genome shotgun (WGS) entry which is preliminary data.</text>
</comment>
<sequence>RLIIKTPSDGIDLETVTKELSERILLELERLKSELLNDNEINQKEESEQTEYPVSMTYSEPKNETIYEISTLKLL</sequence>
<organism evidence="1 2">
    <name type="scientific">Staphylococcus felis</name>
    <dbReference type="NCBI Taxonomy" id="46127"/>
    <lineage>
        <taxon>Bacteria</taxon>
        <taxon>Bacillati</taxon>
        <taxon>Bacillota</taxon>
        <taxon>Bacilli</taxon>
        <taxon>Bacillales</taxon>
        <taxon>Staphylococcaceae</taxon>
        <taxon>Staphylococcus</taxon>
    </lineage>
</organism>
<dbReference type="EMBL" id="JAEDAQ010000323">
    <property type="protein sequence ID" value="MBH9582273.1"/>
    <property type="molecule type" value="Genomic_DNA"/>
</dbReference>
<evidence type="ECO:0000313" key="1">
    <source>
        <dbReference type="EMBL" id="MBH9582273.1"/>
    </source>
</evidence>